<organism evidence="2 3">
    <name type="scientific">Steinernema glaseri</name>
    <dbReference type="NCBI Taxonomy" id="37863"/>
    <lineage>
        <taxon>Eukaryota</taxon>
        <taxon>Metazoa</taxon>
        <taxon>Ecdysozoa</taxon>
        <taxon>Nematoda</taxon>
        <taxon>Chromadorea</taxon>
        <taxon>Rhabditida</taxon>
        <taxon>Tylenchina</taxon>
        <taxon>Panagrolaimomorpha</taxon>
        <taxon>Strongyloidoidea</taxon>
        <taxon>Steinernematidae</taxon>
        <taxon>Steinernema</taxon>
    </lineage>
</organism>
<keyword evidence="2" id="KW-1185">Reference proteome</keyword>
<dbReference type="AlphaFoldDB" id="A0A1I7ZEC2"/>
<evidence type="ECO:0000256" key="1">
    <source>
        <dbReference type="SAM" id="MobiDB-lite"/>
    </source>
</evidence>
<name>A0A1I7ZEC2_9BILA</name>
<proteinExistence type="predicted"/>
<reference evidence="3" key="1">
    <citation type="submission" date="2016-11" db="UniProtKB">
        <authorList>
            <consortium name="WormBaseParasite"/>
        </authorList>
    </citation>
    <scope>IDENTIFICATION</scope>
</reference>
<protein>
    <submittedName>
        <fullName evidence="3">Perilipin-3</fullName>
    </submittedName>
</protein>
<evidence type="ECO:0000313" key="3">
    <source>
        <dbReference type="WBParaSite" id="L893_g25547.t1"/>
    </source>
</evidence>
<evidence type="ECO:0000313" key="2">
    <source>
        <dbReference type="Proteomes" id="UP000095287"/>
    </source>
</evidence>
<feature type="region of interest" description="Disordered" evidence="1">
    <location>
        <begin position="110"/>
        <end position="133"/>
    </location>
</feature>
<dbReference type="Proteomes" id="UP000095287">
    <property type="component" value="Unplaced"/>
</dbReference>
<sequence length="344" mass="37454">MERGQRWRDACQGQIVVSPKRNPQSVIRLTLRQRGLVEIGAATPQTPKVTKGLRGDAAARGIRGRADSAWALPPRELGCCTRRVQNTKVAKTPRRSAAWVSYKSASASEAEASRRRRSCNDRPSHFPAPRSKQQTAPFASFRVFLPPSTDSLAAEQYATMSAETVDVPETYLKSVYDRVVENPYFEIAKTHYETTKNSCGLAQTTLGTAENLALGVTNRAYPLYTHYYAPAEAQVASIYSKSVEGTQVVMAKAKNAAVVTGTLSLGAAVVATQMTLALGLAGTNVLLDSVIATKKVGGHVFTSVVATEQVIQKQIFAMLEHAEKIAMNLTGIWYNCSFGYWFPS</sequence>
<dbReference type="WBParaSite" id="L893_g25547.t1">
    <property type="protein sequence ID" value="L893_g25547.t1"/>
    <property type="gene ID" value="L893_g25547"/>
</dbReference>
<accession>A0A1I7ZEC2</accession>